<dbReference type="InterPro" id="IPR029058">
    <property type="entry name" value="AB_hydrolase_fold"/>
</dbReference>
<dbReference type="AlphaFoldDB" id="A0A7W9PL37"/>
<organism evidence="2 3">
    <name type="scientific">Nocardia transvalensis</name>
    <dbReference type="NCBI Taxonomy" id="37333"/>
    <lineage>
        <taxon>Bacteria</taxon>
        <taxon>Bacillati</taxon>
        <taxon>Actinomycetota</taxon>
        <taxon>Actinomycetes</taxon>
        <taxon>Mycobacteriales</taxon>
        <taxon>Nocardiaceae</taxon>
        <taxon>Nocardia</taxon>
    </lineage>
</organism>
<dbReference type="PRINTS" id="PR00111">
    <property type="entry name" value="ABHYDROLASE"/>
</dbReference>
<dbReference type="InterPro" id="IPR000073">
    <property type="entry name" value="AB_hydrolase_1"/>
</dbReference>
<accession>A0A7W9PL37</accession>
<dbReference type="RefSeq" id="WP_040747583.1">
    <property type="nucleotide sequence ID" value="NZ_JACHIT010000002.1"/>
</dbReference>
<dbReference type="Proteomes" id="UP000540412">
    <property type="component" value="Unassembled WGS sequence"/>
</dbReference>
<dbReference type="GO" id="GO:0016020">
    <property type="term" value="C:membrane"/>
    <property type="evidence" value="ECO:0007669"/>
    <property type="project" value="TreeGrafter"/>
</dbReference>
<dbReference type="GO" id="GO:0047372">
    <property type="term" value="F:monoacylglycerol lipase activity"/>
    <property type="evidence" value="ECO:0007669"/>
    <property type="project" value="TreeGrafter"/>
</dbReference>
<gene>
    <name evidence="2" type="ORF">BJY24_006948</name>
</gene>
<dbReference type="PANTHER" id="PTHR43798">
    <property type="entry name" value="MONOACYLGLYCEROL LIPASE"/>
    <property type="match status" value="1"/>
</dbReference>
<dbReference type="PANTHER" id="PTHR43798:SF5">
    <property type="entry name" value="MONOACYLGLYCEROL LIPASE ABHD6"/>
    <property type="match status" value="1"/>
</dbReference>
<dbReference type="GO" id="GO:0046464">
    <property type="term" value="P:acylglycerol catabolic process"/>
    <property type="evidence" value="ECO:0007669"/>
    <property type="project" value="TreeGrafter"/>
</dbReference>
<protein>
    <submittedName>
        <fullName evidence="2">Pimeloyl-ACP methyl ester carboxylesterase</fullName>
    </submittedName>
</protein>
<feature type="domain" description="AB hydrolase-1" evidence="1">
    <location>
        <begin position="26"/>
        <end position="251"/>
    </location>
</feature>
<proteinExistence type="predicted"/>
<reference evidence="2 3" key="1">
    <citation type="submission" date="2020-08" db="EMBL/GenBank/DDBJ databases">
        <title>Sequencing the genomes of 1000 actinobacteria strains.</title>
        <authorList>
            <person name="Klenk H.-P."/>
        </authorList>
    </citation>
    <scope>NUCLEOTIDE SEQUENCE [LARGE SCALE GENOMIC DNA]</scope>
    <source>
        <strain evidence="2 3">DSM 43582</strain>
    </source>
</reference>
<dbReference type="InterPro" id="IPR050266">
    <property type="entry name" value="AB_hydrolase_sf"/>
</dbReference>
<comment type="caution">
    <text evidence="2">The sequence shown here is derived from an EMBL/GenBank/DDBJ whole genome shotgun (WGS) entry which is preliminary data.</text>
</comment>
<dbReference type="Pfam" id="PF00561">
    <property type="entry name" value="Abhydrolase_1"/>
    <property type="match status" value="1"/>
</dbReference>
<keyword evidence="3" id="KW-1185">Reference proteome</keyword>
<evidence type="ECO:0000313" key="2">
    <source>
        <dbReference type="EMBL" id="MBB5918036.1"/>
    </source>
</evidence>
<dbReference type="EMBL" id="JACHIT010000002">
    <property type="protein sequence ID" value="MBB5918036.1"/>
    <property type="molecule type" value="Genomic_DNA"/>
</dbReference>
<evidence type="ECO:0000259" key="1">
    <source>
        <dbReference type="Pfam" id="PF00561"/>
    </source>
</evidence>
<sequence>MTIEESTFPLDDGDMYVRQDGPRDAPALLLIHGSAASARSWDALVPLLTESHRVVRIDLLGCGRSAEPADGSYAVEDQARRVGNVLDRLDIDNTVIAGHSSGGMVATALAARNPALVSALVLIDTAPSVDAAIPQSITIDPSQWDNLTDDQLRPAIAAGFAEGFEIPRQFLDELRGMTIHSFLKATRAATDYLAHQPLPDRLATLDTPLLVLFGEKDQRVRPTSAARYRAVPGARIEMLPGSGHSPIIENPSHTAALLLPFAASHTARPENWRLARDDSV</sequence>
<name>A0A7W9PL37_9NOCA</name>
<dbReference type="SUPFAM" id="SSF53474">
    <property type="entry name" value="alpha/beta-Hydrolases"/>
    <property type="match status" value="1"/>
</dbReference>
<dbReference type="Gene3D" id="3.40.50.1820">
    <property type="entry name" value="alpha/beta hydrolase"/>
    <property type="match status" value="1"/>
</dbReference>
<evidence type="ECO:0000313" key="3">
    <source>
        <dbReference type="Proteomes" id="UP000540412"/>
    </source>
</evidence>